<proteinExistence type="predicted"/>
<name>A0A066RXF0_9GAMM</name>
<dbReference type="InterPro" id="IPR029058">
    <property type="entry name" value="AB_hydrolase_fold"/>
</dbReference>
<accession>A0A066RXF0</accession>
<reference evidence="2 3" key="1">
    <citation type="submission" date="2014-04" db="EMBL/GenBank/DDBJ databases">
        <title>Draft genome sequence of Photobacterium halotolerans S2753: a solonamide, ngercheumicin and holomycin producer.</title>
        <authorList>
            <person name="Machado H.R."/>
            <person name="Gram L."/>
        </authorList>
    </citation>
    <scope>NUCLEOTIDE SEQUENCE [LARGE SCALE GENOMIC DNA]</scope>
    <source>
        <strain evidence="2 3">S2753</strain>
    </source>
</reference>
<sequence>MAGPVAECWAQRHQGQFEGVSGVPIAWMSLTGFNPDKAIVLVNGRIETFHKYQELCWELTRQGYDVFTLDHRGQGCSGRMTPDTQLGHVEEFSDYVADLHTFVETVVKPAGYRQHFILGHSMGGTVVSLYLAQHPDFFDAAALSAPMHGIKISHWMKPIASPLARVAEQLQRQPSYAPGQVPYYPKPFADNPLSQSRCRYDWFRQLYEENPNFKLGGPSSRWVWQALAAARQTVELASQIHCPILLLQNSEDTIVDNRAQNVFCQRVQQGGGHCHLKVIQGARHEVLFEQDRFRSPAIEAILTHFTHESMGNAEPPLAANSQAG</sequence>
<evidence type="ECO:0000313" key="2">
    <source>
        <dbReference type="EMBL" id="KDM92367.1"/>
    </source>
</evidence>
<evidence type="ECO:0000259" key="1">
    <source>
        <dbReference type="Pfam" id="PF12146"/>
    </source>
</evidence>
<organism evidence="2 3">
    <name type="scientific">Photobacterium galatheae</name>
    <dbReference type="NCBI Taxonomy" id="1654360"/>
    <lineage>
        <taxon>Bacteria</taxon>
        <taxon>Pseudomonadati</taxon>
        <taxon>Pseudomonadota</taxon>
        <taxon>Gammaproteobacteria</taxon>
        <taxon>Vibrionales</taxon>
        <taxon>Vibrionaceae</taxon>
        <taxon>Photobacterium</taxon>
    </lineage>
</organism>
<dbReference type="InterPro" id="IPR051044">
    <property type="entry name" value="MAG_DAG_Lipase"/>
</dbReference>
<dbReference type="InterPro" id="IPR022742">
    <property type="entry name" value="Hydrolase_4"/>
</dbReference>
<keyword evidence="3" id="KW-1185">Reference proteome</keyword>
<dbReference type="Pfam" id="PF12146">
    <property type="entry name" value="Hydrolase_4"/>
    <property type="match status" value="1"/>
</dbReference>
<comment type="caution">
    <text evidence="2">The sequence shown here is derived from an EMBL/GenBank/DDBJ whole genome shotgun (WGS) entry which is preliminary data.</text>
</comment>
<protein>
    <submittedName>
        <fullName evidence="2">Lysophospholipase</fullName>
    </submittedName>
</protein>
<dbReference type="OrthoDB" id="9788260at2"/>
<dbReference type="Gene3D" id="3.40.50.1820">
    <property type="entry name" value="alpha/beta hydrolase"/>
    <property type="match status" value="1"/>
</dbReference>
<evidence type="ECO:0000313" key="3">
    <source>
        <dbReference type="Proteomes" id="UP000027192"/>
    </source>
</evidence>
<dbReference type="AlphaFoldDB" id="A0A066RXF0"/>
<dbReference type="EMBL" id="JMIB01000009">
    <property type="protein sequence ID" value="KDM92367.1"/>
    <property type="molecule type" value="Genomic_DNA"/>
</dbReference>
<feature type="domain" description="Serine aminopeptidase S33" evidence="1">
    <location>
        <begin position="35"/>
        <end position="291"/>
    </location>
</feature>
<dbReference type="SUPFAM" id="SSF53474">
    <property type="entry name" value="alpha/beta-Hydrolases"/>
    <property type="match status" value="1"/>
</dbReference>
<gene>
    <name evidence="2" type="ORF">EA58_06515</name>
</gene>
<dbReference type="STRING" id="1654360.EA58_06515"/>
<dbReference type="PANTHER" id="PTHR11614">
    <property type="entry name" value="PHOSPHOLIPASE-RELATED"/>
    <property type="match status" value="1"/>
</dbReference>
<dbReference type="Proteomes" id="UP000027192">
    <property type="component" value="Unassembled WGS sequence"/>
</dbReference>